<proteinExistence type="inferred from homology"/>
<accession>A0A380DX01</accession>
<keyword evidence="4" id="KW-1003">Cell membrane</keyword>
<dbReference type="EMBL" id="UHAP01000001">
    <property type="protein sequence ID" value="SUK58723.1"/>
    <property type="molecule type" value="Genomic_DNA"/>
</dbReference>
<dbReference type="PANTHER" id="PTHR30047">
    <property type="entry name" value="HIGH-AFFINITY CHOLINE TRANSPORT PROTEIN-RELATED"/>
    <property type="match status" value="1"/>
</dbReference>
<dbReference type="PANTHER" id="PTHR30047:SF7">
    <property type="entry name" value="HIGH-AFFINITY CHOLINE TRANSPORT PROTEIN"/>
    <property type="match status" value="1"/>
</dbReference>
<dbReference type="Pfam" id="PF02028">
    <property type="entry name" value="BCCT"/>
    <property type="match status" value="1"/>
</dbReference>
<dbReference type="GO" id="GO:0005886">
    <property type="term" value="C:plasma membrane"/>
    <property type="evidence" value="ECO:0007669"/>
    <property type="project" value="UniProtKB-SubCell"/>
</dbReference>
<dbReference type="InterPro" id="IPR000060">
    <property type="entry name" value="BCCT_transptr"/>
</dbReference>
<keyword evidence="5 8" id="KW-0812">Transmembrane</keyword>
<comment type="subcellular location">
    <subcellularLocation>
        <location evidence="1">Cell membrane</location>
        <topology evidence="1">Multi-pass membrane protein</topology>
    </subcellularLocation>
</comment>
<evidence type="ECO:0000256" key="7">
    <source>
        <dbReference type="ARBA" id="ARBA00023136"/>
    </source>
</evidence>
<comment type="similarity">
    <text evidence="2">Belongs to the BCCT transporter (TC 2.A.15) family.</text>
</comment>
<evidence type="ECO:0000256" key="8">
    <source>
        <dbReference type="SAM" id="Phobius"/>
    </source>
</evidence>
<organism evidence="9 10">
    <name type="scientific">Staphylococcus aureus</name>
    <dbReference type="NCBI Taxonomy" id="1280"/>
    <lineage>
        <taxon>Bacteria</taxon>
        <taxon>Bacillati</taxon>
        <taxon>Bacillota</taxon>
        <taxon>Bacilli</taxon>
        <taxon>Bacillales</taxon>
        <taxon>Staphylococcaceae</taxon>
        <taxon>Staphylococcus</taxon>
    </lineage>
</organism>
<evidence type="ECO:0000256" key="3">
    <source>
        <dbReference type="ARBA" id="ARBA00022448"/>
    </source>
</evidence>
<dbReference type="Proteomes" id="UP000255091">
    <property type="component" value="Unassembled WGS sequence"/>
</dbReference>
<evidence type="ECO:0000313" key="10">
    <source>
        <dbReference type="Proteomes" id="UP000255091"/>
    </source>
</evidence>
<evidence type="ECO:0000256" key="2">
    <source>
        <dbReference type="ARBA" id="ARBA00005658"/>
    </source>
</evidence>
<keyword evidence="7 8" id="KW-0472">Membrane</keyword>
<gene>
    <name evidence="9" type="primary">opuD_2</name>
    <name evidence="9" type="ORF">NCTC6133_02978</name>
</gene>
<name>A0A380DX01_STAAU</name>
<dbReference type="GO" id="GO:0022857">
    <property type="term" value="F:transmembrane transporter activity"/>
    <property type="evidence" value="ECO:0007669"/>
    <property type="project" value="InterPro"/>
</dbReference>
<keyword evidence="6 8" id="KW-1133">Transmembrane helix</keyword>
<feature type="transmembrane region" description="Helical" evidence="8">
    <location>
        <begin position="39"/>
        <end position="58"/>
    </location>
</feature>
<dbReference type="AlphaFoldDB" id="A0A380DX01"/>
<evidence type="ECO:0000256" key="6">
    <source>
        <dbReference type="ARBA" id="ARBA00022989"/>
    </source>
</evidence>
<evidence type="ECO:0000313" key="9">
    <source>
        <dbReference type="EMBL" id="SUK58723.1"/>
    </source>
</evidence>
<protein>
    <submittedName>
        <fullName evidence="9">Glycine betaine transporter OpuD</fullName>
    </submittedName>
</protein>
<reference evidence="9 10" key="1">
    <citation type="submission" date="2018-06" db="EMBL/GenBank/DDBJ databases">
        <authorList>
            <consortium name="Pathogen Informatics"/>
            <person name="Doyle S."/>
        </authorList>
    </citation>
    <scope>NUCLEOTIDE SEQUENCE [LARGE SCALE GENOMIC DNA]</scope>
    <source>
        <strain evidence="9 10">NCTC6133</strain>
    </source>
</reference>
<evidence type="ECO:0000256" key="4">
    <source>
        <dbReference type="ARBA" id="ARBA00022475"/>
    </source>
</evidence>
<keyword evidence="3" id="KW-0813">Transport</keyword>
<sequence>MLYILCGIRASAIYLQDNHIADIAKAATETATFATLQHYPLGFVLSLITLLVIMIFFVTSADSATYVLGMLSSSGDINPKSFVKVSWGIIMALLQSS</sequence>
<evidence type="ECO:0000256" key="5">
    <source>
        <dbReference type="ARBA" id="ARBA00022692"/>
    </source>
</evidence>
<evidence type="ECO:0000256" key="1">
    <source>
        <dbReference type="ARBA" id="ARBA00004651"/>
    </source>
</evidence>